<dbReference type="EMBL" id="JH717898">
    <property type="protein sequence ID" value="EWZ45913.1"/>
    <property type="molecule type" value="Genomic_DNA"/>
</dbReference>
<organism evidence="2">
    <name type="scientific">Fusarium oxysporum Fo47</name>
    <dbReference type="NCBI Taxonomy" id="660027"/>
    <lineage>
        <taxon>Eukaryota</taxon>
        <taxon>Fungi</taxon>
        <taxon>Dikarya</taxon>
        <taxon>Ascomycota</taxon>
        <taxon>Pezizomycotina</taxon>
        <taxon>Sordariomycetes</taxon>
        <taxon>Hypocreomycetidae</taxon>
        <taxon>Hypocreales</taxon>
        <taxon>Nectriaceae</taxon>
        <taxon>Fusarium</taxon>
        <taxon>Fusarium oxysporum species complex</taxon>
    </lineage>
</organism>
<proteinExistence type="predicted"/>
<evidence type="ECO:0000259" key="1">
    <source>
        <dbReference type="Pfam" id="PF01738"/>
    </source>
</evidence>
<dbReference type="AlphaFoldDB" id="W9KXU5"/>
<sequence length="266" mass="29913">MVQQRVPTKMDNVLAKPADLCCLKGAFHSGEATGSTIQIDGIDTYVAKPDPNRSNGNVLIFFPDAFGLHINSFLMMDAFAECGYLTLGVDYFLGDPVTKHSLTPLSDPNFDFESWKNKHLKASEEAAARWVKAVKTQYGTSDDVKFACVGYCWGARFVCQQLSADGICKVGAIAHPSFLKESDVFYVQEPIFFSVPSTDKLFEPAQRSRTIEILTENNKQFNMQVFANVGHGFASRARLTDLYEKWAKEASFKSFVDWFDFWMDKK</sequence>
<reference evidence="2" key="1">
    <citation type="submission" date="2011-06" db="EMBL/GenBank/DDBJ databases">
        <title>The Genome Sequence of Fusarium oxysporum Fo47.</title>
        <authorList>
            <consortium name="The Broad Institute Genome Sequencing Platform"/>
            <person name="Ma L.-J."/>
            <person name="Gale L.R."/>
            <person name="Schwartz D.C."/>
            <person name="Zhou S."/>
            <person name="Corby-Kistler H."/>
            <person name="Young S.K."/>
            <person name="Zeng Q."/>
            <person name="Gargeya S."/>
            <person name="Fitzgerald M."/>
            <person name="Haas B."/>
            <person name="Abouelleil A."/>
            <person name="Alvarado L."/>
            <person name="Arachchi H.M."/>
            <person name="Berlin A."/>
            <person name="Brown A."/>
            <person name="Chapman S.B."/>
            <person name="Chen Z."/>
            <person name="Dunbar C."/>
            <person name="Freedman E."/>
            <person name="Gearin G."/>
            <person name="Gellesch M."/>
            <person name="Goldberg J."/>
            <person name="Griggs A."/>
            <person name="Gujja S."/>
            <person name="Heiman D."/>
            <person name="Howarth C."/>
            <person name="Larson L."/>
            <person name="Lui A."/>
            <person name="MacDonald P.J.P."/>
            <person name="Mehta T."/>
            <person name="Montmayeur A."/>
            <person name="Murphy C."/>
            <person name="Neiman D."/>
            <person name="Pearson M."/>
            <person name="Priest M."/>
            <person name="Roberts A."/>
            <person name="Saif S."/>
            <person name="Shea T."/>
            <person name="Shenoy N."/>
            <person name="Sisk P."/>
            <person name="Stolte C."/>
            <person name="Sykes S."/>
            <person name="Wortman J."/>
            <person name="Nusbaum C."/>
            <person name="Birren B."/>
        </authorList>
    </citation>
    <scope>NUCLEOTIDE SEQUENCE [LARGE SCALE GENOMIC DNA]</scope>
    <source>
        <strain evidence="2">Fo47</strain>
    </source>
</reference>
<dbReference type="InterPro" id="IPR002925">
    <property type="entry name" value="Dienelactn_hydro"/>
</dbReference>
<dbReference type="VEuPathDB" id="FungiDB:FOZG_06120"/>
<accession>W9KXU5</accession>
<name>W9KXU5_FUSOX</name>
<dbReference type="SUPFAM" id="SSF53474">
    <property type="entry name" value="alpha/beta-Hydrolases"/>
    <property type="match status" value="1"/>
</dbReference>
<feature type="domain" description="Dienelactone hydrolase" evidence="1">
    <location>
        <begin position="42"/>
        <end position="260"/>
    </location>
</feature>
<dbReference type="HOGENOM" id="CLU_054590_2_1_1"/>
<dbReference type="InterPro" id="IPR029058">
    <property type="entry name" value="AB_hydrolase_fold"/>
</dbReference>
<gene>
    <name evidence="2" type="ORF">FOZG_06120</name>
</gene>
<evidence type="ECO:0000313" key="2">
    <source>
        <dbReference type="EMBL" id="EWZ45913.1"/>
    </source>
</evidence>
<dbReference type="Gene3D" id="3.40.50.1820">
    <property type="entry name" value="alpha/beta hydrolase"/>
    <property type="match status" value="1"/>
</dbReference>
<dbReference type="GO" id="GO:0016787">
    <property type="term" value="F:hydrolase activity"/>
    <property type="evidence" value="ECO:0007669"/>
    <property type="project" value="InterPro"/>
</dbReference>
<dbReference type="PANTHER" id="PTHR17630">
    <property type="entry name" value="DIENELACTONE HYDROLASE"/>
    <property type="match status" value="1"/>
</dbReference>
<dbReference type="Pfam" id="PF01738">
    <property type="entry name" value="DLH"/>
    <property type="match status" value="1"/>
</dbReference>
<reference evidence="2" key="2">
    <citation type="submission" date="2012-06" db="EMBL/GenBank/DDBJ databases">
        <title>Annotation of the Genome Sequence of Fusarium oxysporum Fo47.</title>
        <authorList>
            <consortium name="The Broad Institute Genomics Platform"/>
            <person name="Ma L.-J."/>
            <person name="Corby-Kistler H."/>
            <person name="Broz K."/>
            <person name="Gale L.R."/>
            <person name="Jonkers W."/>
            <person name="O'Donnell K."/>
            <person name="Ploetz R."/>
            <person name="Steinberg C."/>
            <person name="Schwartz D.C."/>
            <person name="VanEtten H."/>
            <person name="Zhou S."/>
            <person name="Young S.K."/>
            <person name="Zeng Q."/>
            <person name="Gargeya S."/>
            <person name="Fitzgerald M."/>
            <person name="Abouelleil A."/>
            <person name="Alvarado L."/>
            <person name="Chapman S.B."/>
            <person name="Gainer-Dewar J."/>
            <person name="Goldberg J."/>
            <person name="Griggs A."/>
            <person name="Gujja S."/>
            <person name="Hansen M."/>
            <person name="Howarth C."/>
            <person name="Imamovic A."/>
            <person name="Ireland A."/>
            <person name="Larimer J."/>
            <person name="McCowan C."/>
            <person name="Murphy C."/>
            <person name="Pearson M."/>
            <person name="Poon T.W."/>
            <person name="Priest M."/>
            <person name="Roberts A."/>
            <person name="Saif S."/>
            <person name="Shea T."/>
            <person name="Sykes S."/>
            <person name="Wortman J."/>
            <person name="Nusbaum C."/>
            <person name="Birren B."/>
        </authorList>
    </citation>
    <scope>NUCLEOTIDE SEQUENCE</scope>
    <source>
        <strain evidence="2">Fo47</strain>
    </source>
</reference>
<dbReference type="PANTHER" id="PTHR17630:SF44">
    <property type="entry name" value="PROTEIN AIM2"/>
    <property type="match status" value="1"/>
</dbReference>
<dbReference type="Proteomes" id="UP000030766">
    <property type="component" value="Unassembled WGS sequence"/>
</dbReference>
<protein>
    <recommendedName>
        <fullName evidence="1">Dienelactone hydrolase domain-containing protein</fullName>
    </recommendedName>
</protein>